<comment type="subcellular location">
    <subcellularLocation>
        <location evidence="1">Periplasm</location>
    </subcellularLocation>
</comment>
<dbReference type="Gene3D" id="3.40.190.10">
    <property type="entry name" value="Periplasmic binding protein-like II"/>
    <property type="match status" value="1"/>
</dbReference>
<reference evidence="10 11" key="1">
    <citation type="journal article" date="2015" name="Genome Announc.">
        <title>Genome Assemblies of Three Soil-Associated Devosia species: D. insulae, D. limi, and D. soli.</title>
        <authorList>
            <person name="Hassan Y.I."/>
            <person name="Lepp D."/>
            <person name="Zhou T."/>
        </authorList>
    </citation>
    <scope>NUCLEOTIDE SEQUENCE [LARGE SCALE GENOMIC DNA]</scope>
    <source>
        <strain evidence="10 11">DS-56</strain>
    </source>
</reference>
<sequence>MNKPGNGLLLPRSMSMGRRDFLKRTAVAGLAAALATPALAQNAKIKIPLVSWMWNEPGRGDAWRAILAKFHAEQSDVFIEEAGAPFNEFTNNMLIQSQSGKINGALFHTTPDLVVRLLRGGHLEPLQDIVDKLGIGDKLSAAHDHLRIDGKVHGLDIVTVKFGLLYNSAMFEKAGLGAPASVEEWVETSTALTKSPDQFGIYSPHLMSEPGDFWFILQQWAVMFDGVWADGRKPLVNTAPVIEGMKLFKTMYDKAMPKGTDTATANQMYANGRIGQQLIVSAAVNIWSSSGPDIYPSLRSVVPPGPSGKAITRIHPICVNANASDDEKAAAKAFVEWLYKPENYQELMERCLDVVPPYPEAIRQEYLDKQFWAEGYLAGKSITPLEIMGDYIFFNQEFGNVVMDKFSEVLVADRPVEDAMADAQQELEKASERLFEGFTL</sequence>
<comment type="similarity">
    <text evidence="2">Belongs to the bacterial solute-binding protein 1 family.</text>
</comment>
<comment type="caution">
    <text evidence="10">The sequence shown here is derived from an EMBL/GenBank/DDBJ whole genome shotgun (WGS) entry which is preliminary data.</text>
</comment>
<proteinExistence type="inferred from homology"/>
<protein>
    <recommendedName>
        <fullName evidence="12">Sugar ABC transporter substrate-binding protein</fullName>
    </recommendedName>
</protein>
<accession>A0A1E5XT77</accession>
<dbReference type="Proteomes" id="UP000095463">
    <property type="component" value="Unassembled WGS sequence"/>
</dbReference>
<keyword evidence="11" id="KW-1185">Reference proteome</keyword>
<evidence type="ECO:0000313" key="10">
    <source>
        <dbReference type="EMBL" id="OEO31817.1"/>
    </source>
</evidence>
<dbReference type="InterPro" id="IPR050490">
    <property type="entry name" value="Bact_solute-bd_prot1"/>
</dbReference>
<dbReference type="EMBL" id="LAJE02000120">
    <property type="protein sequence ID" value="OEO31817.1"/>
    <property type="molecule type" value="Genomic_DNA"/>
</dbReference>
<evidence type="ECO:0000256" key="8">
    <source>
        <dbReference type="ARBA" id="ARBA00023288"/>
    </source>
</evidence>
<dbReference type="PANTHER" id="PTHR43649">
    <property type="entry name" value="ARABINOSE-BINDING PROTEIN-RELATED"/>
    <property type="match status" value="1"/>
</dbReference>
<evidence type="ECO:0000256" key="7">
    <source>
        <dbReference type="ARBA" id="ARBA00023139"/>
    </source>
</evidence>
<dbReference type="SUPFAM" id="SSF53850">
    <property type="entry name" value="Periplasmic binding protein-like II"/>
    <property type="match status" value="1"/>
</dbReference>
<feature type="signal peptide" evidence="9">
    <location>
        <begin position="1"/>
        <end position="40"/>
    </location>
</feature>
<evidence type="ECO:0000256" key="6">
    <source>
        <dbReference type="ARBA" id="ARBA00023136"/>
    </source>
</evidence>
<evidence type="ECO:0000256" key="5">
    <source>
        <dbReference type="ARBA" id="ARBA00022764"/>
    </source>
</evidence>
<keyword evidence="6" id="KW-0472">Membrane</keyword>
<evidence type="ECO:0000256" key="2">
    <source>
        <dbReference type="ARBA" id="ARBA00008520"/>
    </source>
</evidence>
<dbReference type="InterPro" id="IPR006311">
    <property type="entry name" value="TAT_signal"/>
</dbReference>
<evidence type="ECO:0000313" key="11">
    <source>
        <dbReference type="Proteomes" id="UP000095463"/>
    </source>
</evidence>
<evidence type="ECO:0000256" key="3">
    <source>
        <dbReference type="ARBA" id="ARBA00022475"/>
    </source>
</evidence>
<dbReference type="NCBIfam" id="TIGR01409">
    <property type="entry name" value="TAT_signal_seq"/>
    <property type="match status" value="1"/>
</dbReference>
<evidence type="ECO:0000256" key="4">
    <source>
        <dbReference type="ARBA" id="ARBA00022729"/>
    </source>
</evidence>
<name>A0A1E5XT77_9HYPH</name>
<dbReference type="RefSeq" id="WP_069909014.1">
    <property type="nucleotide sequence ID" value="NZ_LAJE02000120.1"/>
</dbReference>
<organism evidence="10 11">
    <name type="scientific">Devosia insulae DS-56</name>
    <dbReference type="NCBI Taxonomy" id="1116389"/>
    <lineage>
        <taxon>Bacteria</taxon>
        <taxon>Pseudomonadati</taxon>
        <taxon>Pseudomonadota</taxon>
        <taxon>Alphaproteobacteria</taxon>
        <taxon>Hyphomicrobiales</taxon>
        <taxon>Devosiaceae</taxon>
        <taxon>Devosia</taxon>
    </lineage>
</organism>
<dbReference type="PANTHER" id="PTHR43649:SF33">
    <property type="entry name" value="POLYGALACTURONAN_RHAMNOGALACTURONAN-BINDING PROTEIN YTCQ"/>
    <property type="match status" value="1"/>
</dbReference>
<keyword evidence="8" id="KW-0449">Lipoprotein</keyword>
<evidence type="ECO:0000256" key="9">
    <source>
        <dbReference type="SAM" id="SignalP"/>
    </source>
</evidence>
<evidence type="ECO:0000256" key="1">
    <source>
        <dbReference type="ARBA" id="ARBA00004418"/>
    </source>
</evidence>
<gene>
    <name evidence="10" type="ORF">VW23_014455</name>
</gene>
<keyword evidence="5" id="KW-0574">Periplasm</keyword>
<evidence type="ECO:0008006" key="12">
    <source>
        <dbReference type="Google" id="ProtNLM"/>
    </source>
</evidence>
<keyword evidence="3" id="KW-1003">Cell membrane</keyword>
<dbReference type="OrthoDB" id="2510110at2"/>
<dbReference type="InterPro" id="IPR006059">
    <property type="entry name" value="SBP"/>
</dbReference>
<keyword evidence="4 9" id="KW-0732">Signal</keyword>
<dbReference type="PROSITE" id="PS51318">
    <property type="entry name" value="TAT"/>
    <property type="match status" value="1"/>
</dbReference>
<feature type="chain" id="PRO_5009190491" description="Sugar ABC transporter substrate-binding protein" evidence="9">
    <location>
        <begin position="41"/>
        <end position="440"/>
    </location>
</feature>
<dbReference type="GO" id="GO:0042597">
    <property type="term" value="C:periplasmic space"/>
    <property type="evidence" value="ECO:0007669"/>
    <property type="project" value="UniProtKB-SubCell"/>
</dbReference>
<dbReference type="AlphaFoldDB" id="A0A1E5XT77"/>
<dbReference type="Pfam" id="PF13416">
    <property type="entry name" value="SBP_bac_8"/>
    <property type="match status" value="1"/>
</dbReference>
<keyword evidence="7" id="KW-0564">Palmitate</keyword>
<dbReference type="InterPro" id="IPR019546">
    <property type="entry name" value="TAT_signal_bac_arc"/>
</dbReference>